<dbReference type="InterPro" id="IPR036397">
    <property type="entry name" value="RNaseH_sf"/>
</dbReference>
<evidence type="ECO:0000313" key="9">
    <source>
        <dbReference type="Proteomes" id="UP000007799"/>
    </source>
</evidence>
<dbReference type="GO" id="GO:0006364">
    <property type="term" value="P:rRNA processing"/>
    <property type="evidence" value="ECO:0007669"/>
    <property type="project" value="UniProtKB-KW"/>
</dbReference>
<evidence type="ECO:0000259" key="7">
    <source>
        <dbReference type="PROSITE" id="PS50137"/>
    </source>
</evidence>
<dbReference type="Pfam" id="PF00929">
    <property type="entry name" value="RNase_T"/>
    <property type="match status" value="1"/>
</dbReference>
<feature type="compositionally biased region" description="Low complexity" evidence="6">
    <location>
        <begin position="670"/>
        <end position="686"/>
    </location>
</feature>
<dbReference type="GO" id="GO:0003723">
    <property type="term" value="F:RNA binding"/>
    <property type="evidence" value="ECO:0007669"/>
    <property type="project" value="UniProtKB-UniRule"/>
</dbReference>
<evidence type="ECO:0000313" key="8">
    <source>
        <dbReference type="EMBL" id="EGD79848.1"/>
    </source>
</evidence>
<protein>
    <submittedName>
        <fullName evidence="8">RNA exonuclease 4</fullName>
    </submittedName>
</protein>
<evidence type="ECO:0000256" key="6">
    <source>
        <dbReference type="SAM" id="MobiDB-lite"/>
    </source>
</evidence>
<name>F2UQE3_SALR5</name>
<feature type="region of interest" description="Disordered" evidence="6">
    <location>
        <begin position="221"/>
        <end position="334"/>
    </location>
</feature>
<dbReference type="SUPFAM" id="SSF53098">
    <property type="entry name" value="Ribonuclease H-like"/>
    <property type="match status" value="1"/>
</dbReference>
<feature type="compositionally biased region" description="Low complexity" evidence="6">
    <location>
        <begin position="231"/>
        <end position="276"/>
    </location>
</feature>
<sequence length="1142" mass="121247">MRAALSSAGKRAFLFFPIYRSTAFRAGVVARRTAPSCQPVVALPTTTASSHTPTVSNTHHHRNLSAPRTTTRTTTRATTPSALAGVTLSPIQQSTMSDTNSISSSTATASIWTRRRRRNKKKSGTSLAAGDADGTATAASSKPQPRLDTAPTITLPPDFFAARGISVRKETVHLHDYESIITGDGGIPRNKRAKISHIGTATAPSSPLVALSPIMSPLHVQARRTARRAMSTCASAPSSSASSSSSRSTTPPTPSPGTATATAAAAMDSSANNNTSDHGEDDSDSDSDSDSNGVADTGAAQQQYGTTPPHNHHHHHHNRRRRHHHHHNRPNIFQDPTRRVFALDCEMVGTRYTSALGRISIVDEQCNVVLDELVLPMQVIHDFRTRYSGLTRRHMRQAQPWEAIKAKVEALLQGAIVIGHDVKNDFEVMHIHPLRVRAAIWDTSDVPALRAAAGLPVTKRPKLKALSAALLGVDIQTSNQGHSSVEDAQACMRLFLKYRAAAYEPHGWTVEPWYFHRLALSRLDRHTRALTTGGVAATFLAAEALRRGWDVTVTTASSDGGASTATVATTPAITARGGSGVAPAPAPAPSAAVADDDGGAGVDIEVHEQVFHLRRPSRAQPTRHRHHSYHHQRQQQQQQQQQQQKGAATAGGNATIVISDDDDDADDDAATGAASTGGRSVASTTAPVPSRQATAPARVHVRLHPHRLARRRVKRCEVTLQLHDAVSTRIKATITATSTTIKTTTTTNATGHSSRHVHVGRGGVAVAVEATPPLTPLPGSAAASAMVSGEATPKHAAQGAAVTTSKGGSFWNRLTTALIGQQGRTRGGRSVATTQQQQQEEEDEAEVTVREAVDVASDAIVQHLVASGLLCGDTQQAFHALHAAMQTAGGVDSDDDDDNDDDDDDDDAEDVDEDDDDDSSEGDGDEVRGRVSARRAYVVQQAGHHTPLWTQVLKSMADAYQAQLDVTYRQGTATPAPVLAREGVSTGCADGGGGRIGVESDTDPDARKTGPMDDAASSTPAETDDGAMGAGRPVFIARIAMEDHLFPVVVEGEGSSKKQAKRAACALAVLTMLKAEKSLAQEVAHHCVLALPSMLQAGHHVHPDAAERHIHAAIAPVLGQRIARLVSRAYRAKYEQKHGAHS</sequence>
<dbReference type="InterPro" id="IPR047021">
    <property type="entry name" value="REXO1/3/4-like"/>
</dbReference>
<dbReference type="KEGG" id="sre:PTSG_10133"/>
<feature type="compositionally biased region" description="Acidic residues" evidence="6">
    <location>
        <begin position="892"/>
        <end position="924"/>
    </location>
</feature>
<feature type="domain" description="DRBM" evidence="7">
    <location>
        <begin position="1030"/>
        <end position="1074"/>
    </location>
</feature>
<feature type="region of interest" description="Disordered" evidence="6">
    <location>
        <begin position="821"/>
        <end position="846"/>
    </location>
</feature>
<feature type="compositionally biased region" description="Acidic residues" evidence="6">
    <location>
        <begin position="279"/>
        <end position="289"/>
    </location>
</feature>
<feature type="compositionally biased region" description="Low complexity" evidence="6">
    <location>
        <begin position="94"/>
        <end position="112"/>
    </location>
</feature>
<feature type="region of interest" description="Disordered" evidence="6">
    <location>
        <begin position="888"/>
        <end position="930"/>
    </location>
</feature>
<keyword evidence="1" id="KW-0698">rRNA processing</keyword>
<dbReference type="Gene3D" id="3.30.420.10">
    <property type="entry name" value="Ribonuclease H-like superfamily/Ribonuclease H"/>
    <property type="match status" value="1"/>
</dbReference>
<feature type="compositionally biased region" description="Polar residues" evidence="6">
    <location>
        <begin position="45"/>
        <end position="57"/>
    </location>
</feature>
<feature type="region of interest" description="Disordered" evidence="6">
    <location>
        <begin position="45"/>
        <end position="155"/>
    </location>
</feature>
<reference evidence="8" key="1">
    <citation type="submission" date="2009-08" db="EMBL/GenBank/DDBJ databases">
        <title>Annotation of Salpingoeca rosetta.</title>
        <authorList>
            <consortium name="The Broad Institute Genome Sequencing Platform"/>
            <person name="Russ C."/>
            <person name="Cuomo C."/>
            <person name="Burger G."/>
            <person name="Gray M.W."/>
            <person name="Holland P.W.H."/>
            <person name="King N."/>
            <person name="Lang F.B.F."/>
            <person name="Roger A.J."/>
            <person name="Ruiz-Trillo I."/>
            <person name="Young S.K."/>
            <person name="Zeng Q."/>
            <person name="Gargeya S."/>
            <person name="Alvarado L."/>
            <person name="Berlin A."/>
            <person name="Chapman S.B."/>
            <person name="Chen Z."/>
            <person name="Freedman E."/>
            <person name="Gellesch M."/>
            <person name="Goldberg J."/>
            <person name="Griggs A."/>
            <person name="Gujja S."/>
            <person name="Heilman E."/>
            <person name="Heiman D."/>
            <person name="Howarth C."/>
            <person name="Mehta T."/>
            <person name="Neiman D."/>
            <person name="Pearson M."/>
            <person name="Roberts A."/>
            <person name="Saif S."/>
            <person name="Shea T."/>
            <person name="Shenoy N."/>
            <person name="Sisk P."/>
            <person name="Stolte C."/>
            <person name="Sykes S."/>
            <person name="White J."/>
            <person name="Yandava C."/>
            <person name="Haas B."/>
            <person name="Nusbaum C."/>
            <person name="Birren B."/>
        </authorList>
    </citation>
    <scope>NUCLEOTIDE SEQUENCE [LARGE SCALE GENOMIC DNA]</scope>
    <source>
        <strain evidence="8">ATCC 50818</strain>
    </source>
</reference>
<dbReference type="PANTHER" id="PTHR12801:SF45">
    <property type="entry name" value="RNA EXONUCLEASE 4"/>
    <property type="match status" value="1"/>
</dbReference>
<feature type="region of interest" description="Disordered" evidence="6">
    <location>
        <begin position="574"/>
        <end position="599"/>
    </location>
</feature>
<dbReference type="OrthoDB" id="16516at2759"/>
<keyword evidence="5" id="KW-0694">RNA-binding</keyword>
<dbReference type="SMART" id="SM00479">
    <property type="entry name" value="EXOIII"/>
    <property type="match status" value="1"/>
</dbReference>
<dbReference type="PANTHER" id="PTHR12801">
    <property type="entry name" value="RNA EXONUCLEASE REXO1 / RECO3 FAMILY MEMBER-RELATED"/>
    <property type="match status" value="1"/>
</dbReference>
<keyword evidence="9" id="KW-1185">Reference proteome</keyword>
<proteinExistence type="predicted"/>
<feature type="compositionally biased region" description="Basic residues" evidence="6">
    <location>
        <begin position="113"/>
        <end position="123"/>
    </location>
</feature>
<keyword evidence="2" id="KW-0540">Nuclease</keyword>
<dbReference type="Proteomes" id="UP000007799">
    <property type="component" value="Unassembled WGS sequence"/>
</dbReference>
<evidence type="ECO:0000256" key="2">
    <source>
        <dbReference type="ARBA" id="ARBA00022722"/>
    </source>
</evidence>
<dbReference type="InParanoid" id="F2UQE3"/>
<dbReference type="GeneID" id="16068999"/>
<dbReference type="RefSeq" id="XP_004988469.1">
    <property type="nucleotide sequence ID" value="XM_004988412.1"/>
</dbReference>
<comment type="function">
    <text evidence="4">Exoribonuclease involved in ribosome biosynthesis. Involved in the processing of ITS1, the internal transcribed spacer localized between the 18S and 5.8S rRNAs.</text>
</comment>
<evidence type="ECO:0000256" key="3">
    <source>
        <dbReference type="ARBA" id="ARBA00022801"/>
    </source>
</evidence>
<feature type="compositionally biased region" description="Low complexity" evidence="6">
    <location>
        <begin position="65"/>
        <end position="82"/>
    </location>
</feature>
<accession>F2UQE3</accession>
<feature type="compositionally biased region" description="Basic residues" evidence="6">
    <location>
        <begin position="613"/>
        <end position="633"/>
    </location>
</feature>
<dbReference type="eggNOG" id="KOG2249">
    <property type="taxonomic scope" value="Eukaryota"/>
</dbReference>
<dbReference type="GO" id="GO:0005634">
    <property type="term" value="C:nucleus"/>
    <property type="evidence" value="ECO:0007669"/>
    <property type="project" value="TreeGrafter"/>
</dbReference>
<dbReference type="InterPro" id="IPR014720">
    <property type="entry name" value="dsRBD_dom"/>
</dbReference>
<dbReference type="PROSITE" id="PS50137">
    <property type="entry name" value="DS_RBD"/>
    <property type="match status" value="1"/>
</dbReference>
<gene>
    <name evidence="8" type="ORF">PTSG_10133</name>
</gene>
<evidence type="ECO:0000256" key="5">
    <source>
        <dbReference type="PROSITE-ProRule" id="PRU00266"/>
    </source>
</evidence>
<dbReference type="InterPro" id="IPR013520">
    <property type="entry name" value="Ribonucl_H"/>
</dbReference>
<dbReference type="EMBL" id="GL832989">
    <property type="protein sequence ID" value="EGD79848.1"/>
    <property type="molecule type" value="Genomic_DNA"/>
</dbReference>
<feature type="compositionally biased region" description="Basic residues" evidence="6">
    <location>
        <begin position="310"/>
        <end position="329"/>
    </location>
</feature>
<dbReference type="InterPro" id="IPR012337">
    <property type="entry name" value="RNaseH-like_sf"/>
</dbReference>
<organism evidence="9">
    <name type="scientific">Salpingoeca rosetta (strain ATCC 50818 / BSB-021)</name>
    <dbReference type="NCBI Taxonomy" id="946362"/>
    <lineage>
        <taxon>Eukaryota</taxon>
        <taxon>Choanoflagellata</taxon>
        <taxon>Craspedida</taxon>
        <taxon>Salpingoecidae</taxon>
        <taxon>Salpingoeca</taxon>
    </lineage>
</organism>
<evidence type="ECO:0000256" key="1">
    <source>
        <dbReference type="ARBA" id="ARBA00022552"/>
    </source>
</evidence>
<feature type="compositionally biased region" description="Low complexity" evidence="6">
    <location>
        <begin position="124"/>
        <end position="141"/>
    </location>
</feature>
<dbReference type="CDD" id="cd00048">
    <property type="entry name" value="DSRM_SF"/>
    <property type="match status" value="1"/>
</dbReference>
<feature type="compositionally biased region" description="Polar residues" evidence="6">
    <location>
        <begin position="299"/>
        <end position="309"/>
    </location>
</feature>
<feature type="compositionally biased region" description="Acidic residues" evidence="6">
    <location>
        <begin position="659"/>
        <end position="669"/>
    </location>
</feature>
<dbReference type="GO" id="GO:0004527">
    <property type="term" value="F:exonuclease activity"/>
    <property type="evidence" value="ECO:0007669"/>
    <property type="project" value="UniProtKB-KW"/>
</dbReference>
<dbReference type="STRING" id="946362.F2UQE3"/>
<feature type="compositionally biased region" description="Low complexity" evidence="6">
    <location>
        <begin position="634"/>
        <end position="644"/>
    </location>
</feature>
<feature type="region of interest" description="Disordered" evidence="6">
    <location>
        <begin position="986"/>
        <end position="1027"/>
    </location>
</feature>
<keyword evidence="8" id="KW-0269">Exonuclease</keyword>
<keyword evidence="3" id="KW-0378">Hydrolase</keyword>
<feature type="region of interest" description="Disordered" evidence="6">
    <location>
        <begin position="613"/>
        <end position="696"/>
    </location>
</feature>
<evidence type="ECO:0000256" key="4">
    <source>
        <dbReference type="ARBA" id="ARBA00025599"/>
    </source>
</evidence>
<dbReference type="AlphaFoldDB" id="F2UQE3"/>